<dbReference type="EMBL" id="GIFC01003312">
    <property type="protein sequence ID" value="MXU85395.1"/>
    <property type="molecule type" value="Transcribed_RNA"/>
</dbReference>
<organism evidence="2">
    <name type="scientific">Ixodes ricinus</name>
    <name type="common">Common tick</name>
    <name type="synonym">Acarus ricinus</name>
    <dbReference type="NCBI Taxonomy" id="34613"/>
    <lineage>
        <taxon>Eukaryota</taxon>
        <taxon>Metazoa</taxon>
        <taxon>Ecdysozoa</taxon>
        <taxon>Arthropoda</taxon>
        <taxon>Chelicerata</taxon>
        <taxon>Arachnida</taxon>
        <taxon>Acari</taxon>
        <taxon>Parasitiformes</taxon>
        <taxon>Ixodida</taxon>
        <taxon>Ixodoidea</taxon>
        <taxon>Ixodidae</taxon>
        <taxon>Ixodinae</taxon>
        <taxon>Ixodes</taxon>
    </lineage>
</organism>
<feature type="compositionally biased region" description="Low complexity" evidence="1">
    <location>
        <begin position="1"/>
        <end position="23"/>
    </location>
</feature>
<evidence type="ECO:0000313" key="2">
    <source>
        <dbReference type="EMBL" id="MXU85395.1"/>
    </source>
</evidence>
<accession>A0A6B0U9V8</accession>
<dbReference type="AlphaFoldDB" id="A0A6B0U9V8"/>
<protein>
    <submittedName>
        <fullName evidence="2">Putative secreted protein</fullName>
    </submittedName>
</protein>
<evidence type="ECO:0000256" key="1">
    <source>
        <dbReference type="SAM" id="MobiDB-lite"/>
    </source>
</evidence>
<reference evidence="2" key="1">
    <citation type="submission" date="2019-12" db="EMBL/GenBank/DDBJ databases">
        <title>An insight into the sialome of adult female Ixodes ricinus ticks feeding for 6 days.</title>
        <authorList>
            <person name="Perner J."/>
            <person name="Ribeiro J.M.C."/>
        </authorList>
    </citation>
    <scope>NUCLEOTIDE SEQUENCE</scope>
    <source>
        <strain evidence="2">Semi-engorged</strain>
        <tissue evidence="2">Salivary glands</tissue>
    </source>
</reference>
<proteinExistence type="predicted"/>
<sequence length="86" mass="8909">MRLSPGSSLLCPGSAPVPSSSSADGTPSGKKTAPVGWNQPRRCRRCTRRWGRPGHPRGRGCCTCPWARGTGGAAGPWCTPPCSCDG</sequence>
<name>A0A6B0U9V8_IXORI</name>
<feature type="region of interest" description="Disordered" evidence="1">
    <location>
        <begin position="1"/>
        <end position="37"/>
    </location>
</feature>